<evidence type="ECO:0000256" key="1">
    <source>
        <dbReference type="ARBA" id="ARBA00004418"/>
    </source>
</evidence>
<evidence type="ECO:0000256" key="3">
    <source>
        <dbReference type="ARBA" id="ARBA00022729"/>
    </source>
</evidence>
<dbReference type="InterPro" id="IPR018950">
    <property type="entry name" value="DiS-bond_isomerase_DsbC/G_N"/>
</dbReference>
<gene>
    <name evidence="10" type="ORF">KUI_0244</name>
</gene>
<dbReference type="GO" id="GO:0016853">
    <property type="term" value="F:isomerase activity"/>
    <property type="evidence" value="ECO:0007669"/>
    <property type="project" value="UniProtKB-KW"/>
</dbReference>
<dbReference type="InterPro" id="IPR051470">
    <property type="entry name" value="Thiol:disulfide_interchange"/>
</dbReference>
<evidence type="ECO:0000313" key="10">
    <source>
        <dbReference type="EMBL" id="AFN35345.1"/>
    </source>
</evidence>
<evidence type="ECO:0000256" key="4">
    <source>
        <dbReference type="ARBA" id="ARBA00022764"/>
    </source>
</evidence>
<dbReference type="Gene3D" id="3.10.450.70">
    <property type="entry name" value="Disulphide bond isomerase, DsbC/G, N-terminal"/>
    <property type="match status" value="1"/>
</dbReference>
<evidence type="ECO:0000313" key="11">
    <source>
        <dbReference type="Proteomes" id="UP000003121"/>
    </source>
</evidence>
<comment type="function">
    <text evidence="7">Required for disulfide bond formation in some periplasmic proteins. Acts by transferring its disulfide bond to other proteins and is reduced in the process.</text>
</comment>
<reference evidence="10 11" key="1">
    <citation type="journal article" date="2012" name="Vet. Microbiol.">
        <title>Comparative genomic analyses of the Taylorellae.</title>
        <authorList>
            <person name="Hauser H."/>
            <person name="Richter D.C."/>
            <person name="van Tonder A."/>
            <person name="Clark L."/>
            <person name="Preston A."/>
        </authorList>
    </citation>
    <scope>NUCLEOTIDE SEQUENCE [LARGE SCALE GENOMIC DNA]</scope>
    <source>
        <strain evidence="10 11">ATCC 35865</strain>
    </source>
</reference>
<organism evidence="10 11">
    <name type="scientific">Taylorella equigenitalis ATCC 35865</name>
    <dbReference type="NCBI Taxonomy" id="743973"/>
    <lineage>
        <taxon>Bacteria</taxon>
        <taxon>Pseudomonadati</taxon>
        <taxon>Pseudomonadota</taxon>
        <taxon>Betaproteobacteria</taxon>
        <taxon>Burkholderiales</taxon>
        <taxon>Alcaligenaceae</taxon>
        <taxon>Taylorella</taxon>
    </lineage>
</organism>
<name>A0ABM5N9I0_9BURK</name>
<comment type="similarity">
    <text evidence="2 7">Belongs to the thioredoxin family. DsbC subfamily.</text>
</comment>
<evidence type="ECO:0000259" key="8">
    <source>
        <dbReference type="Pfam" id="PF10411"/>
    </source>
</evidence>
<protein>
    <recommendedName>
        <fullName evidence="7">Thiol:disulfide interchange protein</fullName>
    </recommendedName>
</protein>
<sequence>MNNEVKVKFELNKLCGGLVLAFTAVTACVVSSVVVSADVVAQTASSVSQTTEKTKVPTTVESKSAGMKAGALPQDKVDNIKSNIEKTFQVKVLSVNPTPFADLYEVLTDETIIYTNADHNYILAGHLIDAKSTVDLTDKRVKEQSAKAFASLPVEGAVKRVKGKGTRKLVTFEDPNCPYCKALYKELEQMDDVTIYTFLVPLLAKDSVTKVRDIMCSSNPTLSWHEWVTDGKKPQSQANKSCSEPNPKTFQLARSVNVQGVPVILFPNGERRNGFVRLADIEKIISSK</sequence>
<dbReference type="PANTHER" id="PTHR35272:SF3">
    <property type="entry name" value="THIOL:DISULFIDE INTERCHANGE PROTEIN DSBC"/>
    <property type="match status" value="1"/>
</dbReference>
<dbReference type="PROSITE" id="PS00194">
    <property type="entry name" value="THIOREDOXIN_1"/>
    <property type="match status" value="1"/>
</dbReference>
<dbReference type="InterPro" id="IPR009094">
    <property type="entry name" value="DiS-bond_isomerase_DsbC/G_N_sf"/>
</dbReference>
<feature type="domain" description="Disulphide bond isomerase DsbC/G N-terminal" evidence="8">
    <location>
        <begin position="76"/>
        <end position="137"/>
    </location>
</feature>
<keyword evidence="10" id="KW-0413">Isomerase</keyword>
<dbReference type="EMBL" id="CP003264">
    <property type="protein sequence ID" value="AFN35345.1"/>
    <property type="molecule type" value="Genomic_DNA"/>
</dbReference>
<dbReference type="InterPro" id="IPR033954">
    <property type="entry name" value="DiS-bond_Isoase_DsbC/G"/>
</dbReference>
<dbReference type="SUPFAM" id="SSF54423">
    <property type="entry name" value="DsbC/DsbG N-terminal domain-like"/>
    <property type="match status" value="1"/>
</dbReference>
<keyword evidence="3 7" id="KW-0732">Signal</keyword>
<keyword evidence="4 7" id="KW-0574">Periplasm</keyword>
<feature type="signal peptide" evidence="7">
    <location>
        <begin position="1"/>
        <end position="37"/>
    </location>
</feature>
<feature type="chain" id="PRO_5044953671" description="Thiol:disulfide interchange protein" evidence="7">
    <location>
        <begin position="38"/>
        <end position="288"/>
    </location>
</feature>
<dbReference type="PROSITE" id="PS51257">
    <property type="entry name" value="PROKAR_LIPOPROTEIN"/>
    <property type="match status" value="1"/>
</dbReference>
<dbReference type="InterPro" id="IPR012336">
    <property type="entry name" value="Thioredoxin-like_fold"/>
</dbReference>
<evidence type="ECO:0000259" key="9">
    <source>
        <dbReference type="Pfam" id="PF13098"/>
    </source>
</evidence>
<dbReference type="Pfam" id="PF10411">
    <property type="entry name" value="DsbC_N"/>
    <property type="match status" value="1"/>
</dbReference>
<dbReference type="InterPro" id="IPR036249">
    <property type="entry name" value="Thioredoxin-like_sf"/>
</dbReference>
<keyword evidence="5" id="KW-1015">Disulfide bond</keyword>
<dbReference type="CDD" id="cd03020">
    <property type="entry name" value="DsbA_DsbC_DsbG"/>
    <property type="match status" value="1"/>
</dbReference>
<evidence type="ECO:0000256" key="5">
    <source>
        <dbReference type="ARBA" id="ARBA00023157"/>
    </source>
</evidence>
<dbReference type="SUPFAM" id="SSF52833">
    <property type="entry name" value="Thioredoxin-like"/>
    <property type="match status" value="1"/>
</dbReference>
<comment type="subcellular location">
    <subcellularLocation>
        <location evidence="1 7">Periplasm</location>
    </subcellularLocation>
</comment>
<dbReference type="Proteomes" id="UP000003121">
    <property type="component" value="Chromosome"/>
</dbReference>
<dbReference type="Gene3D" id="3.40.30.10">
    <property type="entry name" value="Glutaredoxin"/>
    <property type="match status" value="1"/>
</dbReference>
<dbReference type="Pfam" id="PF13098">
    <property type="entry name" value="Thioredoxin_2"/>
    <property type="match status" value="1"/>
</dbReference>
<evidence type="ECO:0000256" key="2">
    <source>
        <dbReference type="ARBA" id="ARBA00009813"/>
    </source>
</evidence>
<proteinExistence type="inferred from homology"/>
<keyword evidence="6 7" id="KW-0676">Redox-active center</keyword>
<dbReference type="PANTHER" id="PTHR35272">
    <property type="entry name" value="THIOL:DISULFIDE INTERCHANGE PROTEIN DSBC-RELATED"/>
    <property type="match status" value="1"/>
</dbReference>
<evidence type="ECO:0000256" key="7">
    <source>
        <dbReference type="RuleBase" id="RU364038"/>
    </source>
</evidence>
<feature type="domain" description="Thioredoxin-like fold" evidence="9">
    <location>
        <begin position="161"/>
        <end position="284"/>
    </location>
</feature>
<accession>A0ABM5N9I0</accession>
<keyword evidence="11" id="KW-1185">Reference proteome</keyword>
<dbReference type="InterPro" id="IPR017937">
    <property type="entry name" value="Thioredoxin_CS"/>
</dbReference>
<evidence type="ECO:0000256" key="6">
    <source>
        <dbReference type="ARBA" id="ARBA00023284"/>
    </source>
</evidence>